<evidence type="ECO:0000259" key="1">
    <source>
        <dbReference type="PROSITE" id="PS51725"/>
    </source>
</evidence>
<keyword evidence="3" id="KW-1185">Reference proteome</keyword>
<dbReference type="Proteomes" id="UP001281447">
    <property type="component" value="Unassembled WGS sequence"/>
</dbReference>
<feature type="domain" description="ABM" evidence="1">
    <location>
        <begin position="2"/>
        <end position="95"/>
    </location>
</feature>
<dbReference type="InterPro" id="IPR050404">
    <property type="entry name" value="Heme-degrading_MO"/>
</dbReference>
<dbReference type="GO" id="GO:0004497">
    <property type="term" value="F:monooxygenase activity"/>
    <property type="evidence" value="ECO:0007669"/>
    <property type="project" value="UniProtKB-KW"/>
</dbReference>
<dbReference type="EMBL" id="JAWDIP010000003">
    <property type="protein sequence ID" value="MDY0393398.1"/>
    <property type="molecule type" value="Genomic_DNA"/>
</dbReference>
<evidence type="ECO:0000313" key="2">
    <source>
        <dbReference type="EMBL" id="MDY0393398.1"/>
    </source>
</evidence>
<dbReference type="RefSeq" id="WP_390356594.1">
    <property type="nucleotide sequence ID" value="NZ_JBHUIZ010000013.1"/>
</dbReference>
<keyword evidence="2" id="KW-0560">Oxidoreductase</keyword>
<protein>
    <submittedName>
        <fullName evidence="2">Antibiotic biosynthesis monooxygenase</fullName>
    </submittedName>
</protein>
<proteinExistence type="predicted"/>
<dbReference type="SUPFAM" id="SSF54909">
    <property type="entry name" value="Dimeric alpha+beta barrel"/>
    <property type="match status" value="1"/>
</dbReference>
<evidence type="ECO:0000313" key="3">
    <source>
        <dbReference type="Proteomes" id="UP001281447"/>
    </source>
</evidence>
<dbReference type="PROSITE" id="PS51725">
    <property type="entry name" value="ABM"/>
    <property type="match status" value="1"/>
</dbReference>
<dbReference type="PANTHER" id="PTHR34474:SF4">
    <property type="entry name" value="HEME OXYGENASE (STAPHYLOBILIN-PRODUCING) 1"/>
    <property type="match status" value="1"/>
</dbReference>
<reference evidence="2 3" key="1">
    <citation type="submission" date="2023-10" db="EMBL/GenBank/DDBJ databases">
        <title>Virgibacillus halophilus 5B73C genome.</title>
        <authorList>
            <person name="Miliotis G."/>
            <person name="Sengupta P."/>
            <person name="Hameed A."/>
            <person name="Chuvochina M."/>
            <person name="Mcdonagh F."/>
            <person name="Simpson A.C."/>
            <person name="Singh N.K."/>
            <person name="Rekha P.D."/>
            <person name="Raman K."/>
            <person name="Hugenholtz P."/>
            <person name="Venkateswaran K."/>
        </authorList>
    </citation>
    <scope>NUCLEOTIDE SEQUENCE [LARGE SCALE GENOMIC DNA]</scope>
    <source>
        <strain evidence="2 3">5B73C</strain>
    </source>
</reference>
<gene>
    <name evidence="2" type="ORF">RWE15_01850</name>
</gene>
<dbReference type="Gene3D" id="3.30.70.100">
    <property type="match status" value="1"/>
</dbReference>
<comment type="caution">
    <text evidence="2">The sequence shown here is derived from an EMBL/GenBank/DDBJ whole genome shotgun (WGS) entry which is preliminary data.</text>
</comment>
<accession>A0ABU5C276</accession>
<keyword evidence="2" id="KW-0503">Monooxygenase</keyword>
<sequence>MYVVTNVISVKKGYANELIALFETRKGIEEYPGFIRFELLIAERIPGHDEVHVHTTWDSKEDFQGWLRSDWFTKAHSKMGGYDYIIGNKVLYYEMAMQVKRKTAETA</sequence>
<dbReference type="InterPro" id="IPR011008">
    <property type="entry name" value="Dimeric_a/b-barrel"/>
</dbReference>
<name>A0ABU5C276_9BACI</name>
<dbReference type="PANTHER" id="PTHR34474">
    <property type="entry name" value="SIGNAL TRANSDUCTION PROTEIN TRAP"/>
    <property type="match status" value="1"/>
</dbReference>
<organism evidence="2 3">
    <name type="scientific">Tigheibacillus halophilus</name>
    <dbReference type="NCBI Taxonomy" id="361280"/>
    <lineage>
        <taxon>Bacteria</taxon>
        <taxon>Bacillati</taxon>
        <taxon>Bacillota</taxon>
        <taxon>Bacilli</taxon>
        <taxon>Bacillales</taxon>
        <taxon>Bacillaceae</taxon>
        <taxon>Tigheibacillus</taxon>
    </lineage>
</organism>
<dbReference type="InterPro" id="IPR007138">
    <property type="entry name" value="ABM_dom"/>
</dbReference>
<dbReference type="Pfam" id="PF03992">
    <property type="entry name" value="ABM"/>
    <property type="match status" value="1"/>
</dbReference>